<organism evidence="1 2">
    <name type="scientific">Eumeta variegata</name>
    <name type="common">Bagworm moth</name>
    <name type="synonym">Eumeta japonica</name>
    <dbReference type="NCBI Taxonomy" id="151549"/>
    <lineage>
        <taxon>Eukaryota</taxon>
        <taxon>Metazoa</taxon>
        <taxon>Ecdysozoa</taxon>
        <taxon>Arthropoda</taxon>
        <taxon>Hexapoda</taxon>
        <taxon>Insecta</taxon>
        <taxon>Pterygota</taxon>
        <taxon>Neoptera</taxon>
        <taxon>Endopterygota</taxon>
        <taxon>Lepidoptera</taxon>
        <taxon>Glossata</taxon>
        <taxon>Ditrysia</taxon>
        <taxon>Tineoidea</taxon>
        <taxon>Psychidae</taxon>
        <taxon>Oiketicinae</taxon>
        <taxon>Eumeta</taxon>
    </lineage>
</organism>
<protein>
    <submittedName>
        <fullName evidence="1">Uncharacterized protein</fullName>
    </submittedName>
</protein>
<evidence type="ECO:0000313" key="2">
    <source>
        <dbReference type="Proteomes" id="UP000299102"/>
    </source>
</evidence>
<reference evidence="1 2" key="1">
    <citation type="journal article" date="2019" name="Commun. Biol.">
        <title>The bagworm genome reveals a unique fibroin gene that provides high tensile strength.</title>
        <authorList>
            <person name="Kono N."/>
            <person name="Nakamura H."/>
            <person name="Ohtoshi R."/>
            <person name="Tomita M."/>
            <person name="Numata K."/>
            <person name="Arakawa K."/>
        </authorList>
    </citation>
    <scope>NUCLEOTIDE SEQUENCE [LARGE SCALE GENOMIC DNA]</scope>
</reference>
<dbReference type="AlphaFoldDB" id="A0A4C1ZJ80"/>
<comment type="caution">
    <text evidence="1">The sequence shown here is derived from an EMBL/GenBank/DDBJ whole genome shotgun (WGS) entry which is preliminary data.</text>
</comment>
<gene>
    <name evidence="1" type="ORF">EVAR_65861_1</name>
</gene>
<evidence type="ECO:0000313" key="1">
    <source>
        <dbReference type="EMBL" id="GBP87798.1"/>
    </source>
</evidence>
<accession>A0A4C1ZJ80</accession>
<sequence>MLFPIWLQQENGPARLVKYHSFTESRREVTVSAVVFFQGVRVPVFHSLSITPFPFPQPSSLFPDILFPRDRQSTHDFTGVVCSWAVVITCFSMVCDKQAFVLDLL</sequence>
<dbReference type="Proteomes" id="UP000299102">
    <property type="component" value="Unassembled WGS sequence"/>
</dbReference>
<name>A0A4C1ZJ80_EUMVA</name>
<keyword evidence="2" id="KW-1185">Reference proteome</keyword>
<dbReference type="EMBL" id="BGZK01001886">
    <property type="protein sequence ID" value="GBP87798.1"/>
    <property type="molecule type" value="Genomic_DNA"/>
</dbReference>
<proteinExistence type="predicted"/>